<dbReference type="Pfam" id="PF13356">
    <property type="entry name" value="Arm-DNA-bind_3"/>
    <property type="match status" value="1"/>
</dbReference>
<evidence type="ECO:0000256" key="4">
    <source>
        <dbReference type="ARBA" id="ARBA00023172"/>
    </source>
</evidence>
<feature type="region of interest" description="Disordered" evidence="5">
    <location>
        <begin position="1"/>
        <end position="22"/>
    </location>
</feature>
<proteinExistence type="inferred from homology"/>
<protein>
    <submittedName>
        <fullName evidence="8">Prophage CP4-57 integrase</fullName>
    </submittedName>
</protein>
<dbReference type="InterPro" id="IPR011010">
    <property type="entry name" value="DNA_brk_join_enz"/>
</dbReference>
<evidence type="ECO:0000313" key="8">
    <source>
        <dbReference type="EMBL" id="SNB61854.1"/>
    </source>
</evidence>
<dbReference type="GO" id="GO:0015074">
    <property type="term" value="P:DNA integration"/>
    <property type="evidence" value="ECO:0007669"/>
    <property type="project" value="UniProtKB-KW"/>
</dbReference>
<gene>
    <name evidence="8" type="primary">intA_2</name>
    <name evidence="8" type="ORF">KEBURONENSIS_00919</name>
    <name evidence="7" type="ORF">KEBURONENSIS_01332</name>
</gene>
<dbReference type="GO" id="GO:0006310">
    <property type="term" value="P:DNA recombination"/>
    <property type="evidence" value="ECO:0007669"/>
    <property type="project" value="UniProtKB-KW"/>
</dbReference>
<feature type="compositionally biased region" description="Basic and acidic residues" evidence="5">
    <location>
        <begin position="77"/>
        <end position="89"/>
    </location>
</feature>
<evidence type="ECO:0000256" key="5">
    <source>
        <dbReference type="SAM" id="MobiDB-lite"/>
    </source>
</evidence>
<dbReference type="RefSeq" id="WP_095062638.1">
    <property type="nucleotide sequence ID" value="NZ_FXUV02000014.1"/>
</dbReference>
<sequence>MKLTDKQCANAGVPEKGTKQLSDGSGMYLEIRANGCKYWKMKYTSPITKRQTILHLGTYPEMNLKAARTAHMKARFEIESGNDPKDQKQAAKKKAASNRENTFEHIARTWHTDRSKQADKWSEDHAARVLRSLELHIFPYIGSLPIAEIMPMQVLEQLKRIEYAGKNDTAHKVYDVVNQVFSYAVRLRICLFNPTAELRTELAAVKQKSFPHITDPIQIGELLRKIDGYLGLPQTRTLLKISPYLFTRPVEIRTMKWSEIDFQAALWEKSGEDMKNGLDFIVPLPKQAIELLESLKPFTGHYEYVFYNIAKNQPLSEAAASKAMQRLGYSGIMTPHGFRHMASTRLNEMNFNKDWIEAQLAHKDPNTARATYNKAQYLDTLRHQP</sequence>
<reference evidence="7" key="1">
    <citation type="submission" date="2017-05" db="EMBL/GenBank/DDBJ databases">
        <authorList>
            <person name="Song R."/>
            <person name="Chenine A.L."/>
            <person name="Ruprecht R.M."/>
        </authorList>
    </citation>
    <scope>NUCLEOTIDE SEQUENCE</scope>
    <source>
        <strain evidence="7">Kingella_eburonensis</strain>
    </source>
</reference>
<keyword evidence="9" id="KW-1185">Reference proteome</keyword>
<dbReference type="InterPro" id="IPR013762">
    <property type="entry name" value="Integrase-like_cat_sf"/>
</dbReference>
<dbReference type="Proteomes" id="UP000215450">
    <property type="component" value="Unassembled WGS sequence"/>
</dbReference>
<evidence type="ECO:0000259" key="6">
    <source>
        <dbReference type="PROSITE" id="PS51898"/>
    </source>
</evidence>
<reference evidence="8 9" key="2">
    <citation type="submission" date="2017-06" db="EMBL/GenBank/DDBJ databases">
        <authorList>
            <person name="Kim H.J."/>
            <person name="Triplett B.A."/>
        </authorList>
    </citation>
    <scope>NUCLEOTIDE SEQUENCE [LARGE SCALE GENOMIC DNA]</scope>
    <source>
        <strain evidence="8">Kingella_eburonensis</strain>
    </source>
</reference>
<feature type="domain" description="Tyr recombinase" evidence="6">
    <location>
        <begin position="209"/>
        <end position="385"/>
    </location>
</feature>
<dbReference type="PROSITE" id="PS51898">
    <property type="entry name" value="TYR_RECOMBINASE"/>
    <property type="match status" value="1"/>
</dbReference>
<dbReference type="Gene3D" id="1.10.150.130">
    <property type="match status" value="1"/>
</dbReference>
<organism evidence="8 9">
    <name type="scientific">Kingella negevensis</name>
    <dbReference type="NCBI Taxonomy" id="1522312"/>
    <lineage>
        <taxon>Bacteria</taxon>
        <taxon>Pseudomonadati</taxon>
        <taxon>Pseudomonadota</taxon>
        <taxon>Betaproteobacteria</taxon>
        <taxon>Neisseriales</taxon>
        <taxon>Neisseriaceae</taxon>
        <taxon>Kingella</taxon>
    </lineage>
</organism>
<keyword evidence="3" id="KW-0238">DNA-binding</keyword>
<dbReference type="InterPro" id="IPR038488">
    <property type="entry name" value="Integrase_DNA-bd_sf"/>
</dbReference>
<dbReference type="InterPro" id="IPR053876">
    <property type="entry name" value="Phage_int_M"/>
</dbReference>
<keyword evidence="2" id="KW-0229">DNA integration</keyword>
<dbReference type="Gene3D" id="1.10.443.10">
    <property type="entry name" value="Intergrase catalytic core"/>
    <property type="match status" value="1"/>
</dbReference>
<dbReference type="InterPro" id="IPR010998">
    <property type="entry name" value="Integrase_recombinase_N"/>
</dbReference>
<dbReference type="OrthoDB" id="9775880at2"/>
<dbReference type="InterPro" id="IPR002104">
    <property type="entry name" value="Integrase_catalytic"/>
</dbReference>
<dbReference type="PANTHER" id="PTHR30629">
    <property type="entry name" value="PROPHAGE INTEGRASE"/>
    <property type="match status" value="1"/>
</dbReference>
<name>A0A238TA06_9NEIS</name>
<dbReference type="GO" id="GO:0003677">
    <property type="term" value="F:DNA binding"/>
    <property type="evidence" value="ECO:0007669"/>
    <property type="project" value="UniProtKB-KW"/>
</dbReference>
<evidence type="ECO:0000313" key="9">
    <source>
        <dbReference type="Proteomes" id="UP000215450"/>
    </source>
</evidence>
<dbReference type="PANTHER" id="PTHR30629:SF2">
    <property type="entry name" value="PROPHAGE INTEGRASE INTS-RELATED"/>
    <property type="match status" value="1"/>
</dbReference>
<evidence type="ECO:0000256" key="3">
    <source>
        <dbReference type="ARBA" id="ARBA00023125"/>
    </source>
</evidence>
<feature type="region of interest" description="Disordered" evidence="5">
    <location>
        <begin position="77"/>
        <end position="104"/>
    </location>
</feature>
<accession>A0A238TA06</accession>
<dbReference type="Pfam" id="PF22022">
    <property type="entry name" value="Phage_int_M"/>
    <property type="match status" value="1"/>
</dbReference>
<evidence type="ECO:0000313" key="7">
    <source>
        <dbReference type="EMBL" id="SMQ12432.1"/>
    </source>
</evidence>
<evidence type="ECO:0000256" key="1">
    <source>
        <dbReference type="ARBA" id="ARBA00008857"/>
    </source>
</evidence>
<dbReference type="EMBL" id="FXUV02000014">
    <property type="protein sequence ID" value="SNB61854.1"/>
    <property type="molecule type" value="Genomic_DNA"/>
</dbReference>
<dbReference type="STRING" id="1522312.GCA_900177895_01238"/>
<evidence type="ECO:0000256" key="2">
    <source>
        <dbReference type="ARBA" id="ARBA00022908"/>
    </source>
</evidence>
<comment type="similarity">
    <text evidence="1">Belongs to the 'phage' integrase family.</text>
</comment>
<dbReference type="Gene3D" id="3.30.160.390">
    <property type="entry name" value="Integrase, DNA-binding domain"/>
    <property type="match status" value="1"/>
</dbReference>
<dbReference type="InterPro" id="IPR025166">
    <property type="entry name" value="Integrase_DNA_bind_dom"/>
</dbReference>
<dbReference type="CDD" id="cd00801">
    <property type="entry name" value="INT_P4_C"/>
    <property type="match status" value="1"/>
</dbReference>
<dbReference type="SUPFAM" id="SSF56349">
    <property type="entry name" value="DNA breaking-rejoining enzymes"/>
    <property type="match status" value="1"/>
</dbReference>
<keyword evidence="4" id="KW-0233">DNA recombination</keyword>
<dbReference type="InterPro" id="IPR050808">
    <property type="entry name" value="Phage_Integrase"/>
</dbReference>
<dbReference type="EMBL" id="FXUV01000021">
    <property type="protein sequence ID" value="SMQ12432.1"/>
    <property type="molecule type" value="Genomic_DNA"/>
</dbReference>
<dbReference type="AlphaFoldDB" id="A0A238TA06"/>
<dbReference type="Pfam" id="PF00589">
    <property type="entry name" value="Phage_integrase"/>
    <property type="match status" value="1"/>
</dbReference>